<keyword evidence="1 3" id="KW-0732">Signal</keyword>
<gene>
    <name evidence="5" type="ORF">H4R34_005062</name>
</gene>
<evidence type="ECO:0000259" key="4">
    <source>
        <dbReference type="Pfam" id="PF10342"/>
    </source>
</evidence>
<dbReference type="PANTHER" id="PTHR40633">
    <property type="entry name" value="MATRIX PROTEIN, PUTATIVE (AFU_ORTHOLOGUE AFUA_8G05410)-RELATED"/>
    <property type="match status" value="1"/>
</dbReference>
<dbReference type="AlphaFoldDB" id="A0A9W8B3N6"/>
<feature type="compositionally biased region" description="Acidic residues" evidence="2">
    <location>
        <begin position="192"/>
        <end position="202"/>
    </location>
</feature>
<feature type="compositionally biased region" description="Low complexity" evidence="2">
    <location>
        <begin position="132"/>
        <end position="156"/>
    </location>
</feature>
<feature type="compositionally biased region" description="Polar residues" evidence="2">
    <location>
        <begin position="180"/>
        <end position="191"/>
    </location>
</feature>
<dbReference type="PANTHER" id="PTHR40633:SF1">
    <property type="entry name" value="GPI ANCHORED SERINE-THREONINE RICH PROTEIN (AFU_ORTHOLOGUE AFUA_1G03630)"/>
    <property type="match status" value="1"/>
</dbReference>
<feature type="chain" id="PRO_5040768770" description="Yeast cell wall synthesis Kre9/Knh1-like N-terminal domain-containing protein" evidence="3">
    <location>
        <begin position="21"/>
        <end position="229"/>
    </location>
</feature>
<evidence type="ECO:0000313" key="5">
    <source>
        <dbReference type="EMBL" id="KAJ1973477.1"/>
    </source>
</evidence>
<feature type="compositionally biased region" description="Low complexity" evidence="2">
    <location>
        <begin position="166"/>
        <end position="179"/>
    </location>
</feature>
<accession>A0A9W8B3N6</accession>
<feature type="domain" description="Yeast cell wall synthesis Kre9/Knh1-like N-terminal" evidence="4">
    <location>
        <begin position="27"/>
        <end position="118"/>
    </location>
</feature>
<dbReference type="Pfam" id="PF10342">
    <property type="entry name" value="Kre9_KNH"/>
    <property type="match status" value="1"/>
</dbReference>
<comment type="caution">
    <text evidence="5">The sequence shown here is derived from an EMBL/GenBank/DDBJ whole genome shotgun (WGS) entry which is preliminary data.</text>
</comment>
<evidence type="ECO:0000256" key="3">
    <source>
        <dbReference type="SAM" id="SignalP"/>
    </source>
</evidence>
<sequence length="229" mass="23539">MVSAKFLVASALALASPALAVYRIAEPNASTVWQAGSTVTVRWYDDQNPPVAGDAPVEIVLHSGTDINNLDRVITIGSYSGSTGTVSYTVPATFVDGSAYAVSVGYSGVQNFSHYFSVRSNVQATETKSDATETATATKTDTATSEDSTATETSDATETETKTKSSKPTSSVVSSQSTKRATSAKPSQTASDDAEETDDGEDSGAASAHLSTIGLVALSAISATLIARC</sequence>
<feature type="region of interest" description="Disordered" evidence="2">
    <location>
        <begin position="124"/>
        <end position="205"/>
    </location>
</feature>
<proteinExistence type="predicted"/>
<dbReference type="InterPro" id="IPR018466">
    <property type="entry name" value="Kre9/Knh1-like_N"/>
</dbReference>
<protein>
    <recommendedName>
        <fullName evidence="4">Yeast cell wall synthesis Kre9/Knh1-like N-terminal domain-containing protein</fullName>
    </recommendedName>
</protein>
<evidence type="ECO:0000256" key="1">
    <source>
        <dbReference type="ARBA" id="ARBA00022729"/>
    </source>
</evidence>
<dbReference type="EMBL" id="JANBQB010000814">
    <property type="protein sequence ID" value="KAJ1973477.1"/>
    <property type="molecule type" value="Genomic_DNA"/>
</dbReference>
<keyword evidence="6" id="KW-1185">Reference proteome</keyword>
<organism evidence="5 6">
    <name type="scientific">Dimargaris verticillata</name>
    <dbReference type="NCBI Taxonomy" id="2761393"/>
    <lineage>
        <taxon>Eukaryota</taxon>
        <taxon>Fungi</taxon>
        <taxon>Fungi incertae sedis</taxon>
        <taxon>Zoopagomycota</taxon>
        <taxon>Kickxellomycotina</taxon>
        <taxon>Dimargaritomycetes</taxon>
        <taxon>Dimargaritales</taxon>
        <taxon>Dimargaritaceae</taxon>
        <taxon>Dimargaris</taxon>
    </lineage>
</organism>
<evidence type="ECO:0000256" key="2">
    <source>
        <dbReference type="SAM" id="MobiDB-lite"/>
    </source>
</evidence>
<evidence type="ECO:0000313" key="6">
    <source>
        <dbReference type="Proteomes" id="UP001151582"/>
    </source>
</evidence>
<feature type="signal peptide" evidence="3">
    <location>
        <begin position="1"/>
        <end position="20"/>
    </location>
</feature>
<dbReference type="Proteomes" id="UP001151582">
    <property type="component" value="Unassembled WGS sequence"/>
</dbReference>
<dbReference type="OrthoDB" id="2260257at2759"/>
<dbReference type="InterPro" id="IPR052982">
    <property type="entry name" value="SRP1/TIP1-like"/>
</dbReference>
<name>A0A9W8B3N6_9FUNG</name>
<reference evidence="5" key="1">
    <citation type="submission" date="2022-07" db="EMBL/GenBank/DDBJ databases">
        <title>Phylogenomic reconstructions and comparative analyses of Kickxellomycotina fungi.</title>
        <authorList>
            <person name="Reynolds N.K."/>
            <person name="Stajich J.E."/>
            <person name="Barry K."/>
            <person name="Grigoriev I.V."/>
            <person name="Crous P."/>
            <person name="Smith M.E."/>
        </authorList>
    </citation>
    <scope>NUCLEOTIDE SEQUENCE</scope>
    <source>
        <strain evidence="5">RSA 567</strain>
    </source>
</reference>